<dbReference type="Proteomes" id="UP000189701">
    <property type="component" value="Unplaced"/>
</dbReference>
<dbReference type="AlphaFoldDB" id="A0A1U7X2J0"/>
<dbReference type="InterPro" id="IPR012337">
    <property type="entry name" value="RNaseH-like_sf"/>
</dbReference>
<dbReference type="InterPro" id="IPR050951">
    <property type="entry name" value="Retrovirus_Pol_polyprotein"/>
</dbReference>
<reference evidence="3" key="2">
    <citation type="submission" date="2025-08" db="UniProtKB">
        <authorList>
            <consortium name="RefSeq"/>
        </authorList>
    </citation>
    <scope>IDENTIFICATION</scope>
    <source>
        <tissue evidence="3">Leaf</tissue>
    </source>
</reference>
<dbReference type="STRING" id="4096.A0A1U7X2J0"/>
<dbReference type="SUPFAM" id="SSF53098">
    <property type="entry name" value="Ribonuclease H-like"/>
    <property type="match status" value="1"/>
</dbReference>
<dbReference type="GO" id="GO:0003676">
    <property type="term" value="F:nucleic acid binding"/>
    <property type="evidence" value="ECO:0007669"/>
    <property type="project" value="InterPro"/>
</dbReference>
<accession>A0A1U7X2J0</accession>
<evidence type="ECO:0000313" key="2">
    <source>
        <dbReference type="Proteomes" id="UP000189701"/>
    </source>
</evidence>
<dbReference type="PANTHER" id="PTHR37984">
    <property type="entry name" value="PROTEIN CBG26694"/>
    <property type="match status" value="1"/>
</dbReference>
<dbReference type="GO" id="GO:0015074">
    <property type="term" value="P:DNA integration"/>
    <property type="evidence" value="ECO:0007669"/>
    <property type="project" value="InterPro"/>
</dbReference>
<dbReference type="Pfam" id="PF00665">
    <property type="entry name" value="rve"/>
    <property type="match status" value="1"/>
</dbReference>
<dbReference type="PROSITE" id="PS50994">
    <property type="entry name" value="INTEGRASE"/>
    <property type="match status" value="1"/>
</dbReference>
<dbReference type="PANTHER" id="PTHR37984:SF5">
    <property type="entry name" value="PROTEIN NYNRIN-LIKE"/>
    <property type="match status" value="1"/>
</dbReference>
<dbReference type="InterPro" id="IPR036397">
    <property type="entry name" value="RNaseH_sf"/>
</dbReference>
<proteinExistence type="predicted"/>
<dbReference type="Gene3D" id="3.30.420.10">
    <property type="entry name" value="Ribonuclease H-like superfamily/Ribonuclease H"/>
    <property type="match status" value="1"/>
</dbReference>
<sequence length="139" mass="15867">MIRVPPNELNATSSTWPFSALGIDVIGPIEPAASNRHRFTLVAIDHFTKRVESASYKTETKKVIAGFVRDRIIYRFGVPESIITDNISNLNNDMMKSICETFNIKHRNSTTYEPQMNGVIETANKDIEKIMRKMVDDYK</sequence>
<name>A0A1U7X2J0_NICSY</name>
<evidence type="ECO:0000313" key="3">
    <source>
        <dbReference type="RefSeq" id="XP_009781094.1"/>
    </source>
</evidence>
<keyword evidence="2" id="KW-1185">Reference proteome</keyword>
<dbReference type="RefSeq" id="XP_009781094.1">
    <property type="nucleotide sequence ID" value="XM_009782792.1"/>
</dbReference>
<dbReference type="InterPro" id="IPR001584">
    <property type="entry name" value="Integrase_cat-core"/>
</dbReference>
<dbReference type="OrthoDB" id="1936587at2759"/>
<protein>
    <submittedName>
        <fullName evidence="3">Uncharacterized protein K02A2.6-like</fullName>
    </submittedName>
</protein>
<dbReference type="eggNOG" id="KOG0017">
    <property type="taxonomic scope" value="Eukaryota"/>
</dbReference>
<feature type="domain" description="Integrase catalytic" evidence="1">
    <location>
        <begin position="13"/>
        <end position="139"/>
    </location>
</feature>
<evidence type="ECO:0000259" key="1">
    <source>
        <dbReference type="PROSITE" id="PS50994"/>
    </source>
</evidence>
<organism evidence="2 3">
    <name type="scientific">Nicotiana sylvestris</name>
    <name type="common">Wood tobacco</name>
    <name type="synonym">South American tobacco</name>
    <dbReference type="NCBI Taxonomy" id="4096"/>
    <lineage>
        <taxon>Eukaryota</taxon>
        <taxon>Viridiplantae</taxon>
        <taxon>Streptophyta</taxon>
        <taxon>Embryophyta</taxon>
        <taxon>Tracheophyta</taxon>
        <taxon>Spermatophyta</taxon>
        <taxon>Magnoliopsida</taxon>
        <taxon>eudicotyledons</taxon>
        <taxon>Gunneridae</taxon>
        <taxon>Pentapetalae</taxon>
        <taxon>asterids</taxon>
        <taxon>lamiids</taxon>
        <taxon>Solanales</taxon>
        <taxon>Solanaceae</taxon>
        <taxon>Nicotianoideae</taxon>
        <taxon>Nicotianeae</taxon>
        <taxon>Nicotiana</taxon>
    </lineage>
</organism>
<reference evidence="2" key="1">
    <citation type="journal article" date="2013" name="Genome Biol.">
        <title>Reference genomes and transcriptomes of Nicotiana sylvestris and Nicotiana tomentosiformis.</title>
        <authorList>
            <person name="Sierro N."/>
            <person name="Battey J.N."/>
            <person name="Ouadi S."/>
            <person name="Bovet L."/>
            <person name="Goepfert S."/>
            <person name="Bakaher N."/>
            <person name="Peitsch M.C."/>
            <person name="Ivanov N.V."/>
        </authorList>
    </citation>
    <scope>NUCLEOTIDE SEQUENCE [LARGE SCALE GENOMIC DNA]</scope>
</reference>
<gene>
    <name evidence="3" type="primary">LOC104230057</name>
</gene>